<evidence type="ECO:0000256" key="1">
    <source>
        <dbReference type="SAM" id="Phobius"/>
    </source>
</evidence>
<keyword evidence="1" id="KW-0472">Membrane</keyword>
<name>A0A6A6HCT3_VIRVR</name>
<gene>
    <name evidence="2" type="ORF">EV356DRAFT_89997</name>
</gene>
<sequence>MAYSLPEKDGASKETSFFTFSSYHQKAVLTPLLTATRSTAFLIRQCNAEAYFTSFPPCLIMDSAPEVMGMNAQGSTSIDTSDNQIGRNARQALRNSINNSQSSTILFIIFFSILVLAIVAMVLGVVLTMELSREANQLGQEGVSGMIFLDRS</sequence>
<protein>
    <submittedName>
        <fullName evidence="2">Uncharacterized protein</fullName>
    </submittedName>
</protein>
<dbReference type="EMBL" id="ML991788">
    <property type="protein sequence ID" value="KAF2235936.1"/>
    <property type="molecule type" value="Genomic_DNA"/>
</dbReference>
<keyword evidence="3" id="KW-1185">Reference proteome</keyword>
<keyword evidence="1" id="KW-1133">Transmembrane helix</keyword>
<organism evidence="2 3">
    <name type="scientific">Viridothelium virens</name>
    <name type="common">Speckled blister lichen</name>
    <name type="synonym">Trypethelium virens</name>
    <dbReference type="NCBI Taxonomy" id="1048519"/>
    <lineage>
        <taxon>Eukaryota</taxon>
        <taxon>Fungi</taxon>
        <taxon>Dikarya</taxon>
        <taxon>Ascomycota</taxon>
        <taxon>Pezizomycotina</taxon>
        <taxon>Dothideomycetes</taxon>
        <taxon>Dothideomycetes incertae sedis</taxon>
        <taxon>Trypetheliales</taxon>
        <taxon>Trypetheliaceae</taxon>
        <taxon>Viridothelium</taxon>
    </lineage>
</organism>
<dbReference type="AlphaFoldDB" id="A0A6A6HCT3"/>
<reference evidence="2" key="1">
    <citation type="journal article" date="2020" name="Stud. Mycol.">
        <title>101 Dothideomycetes genomes: a test case for predicting lifestyles and emergence of pathogens.</title>
        <authorList>
            <person name="Haridas S."/>
            <person name="Albert R."/>
            <person name="Binder M."/>
            <person name="Bloem J."/>
            <person name="Labutti K."/>
            <person name="Salamov A."/>
            <person name="Andreopoulos B."/>
            <person name="Baker S."/>
            <person name="Barry K."/>
            <person name="Bills G."/>
            <person name="Bluhm B."/>
            <person name="Cannon C."/>
            <person name="Castanera R."/>
            <person name="Culley D."/>
            <person name="Daum C."/>
            <person name="Ezra D."/>
            <person name="Gonzalez J."/>
            <person name="Henrissat B."/>
            <person name="Kuo A."/>
            <person name="Liang C."/>
            <person name="Lipzen A."/>
            <person name="Lutzoni F."/>
            <person name="Magnuson J."/>
            <person name="Mondo S."/>
            <person name="Nolan M."/>
            <person name="Ohm R."/>
            <person name="Pangilinan J."/>
            <person name="Park H.-J."/>
            <person name="Ramirez L."/>
            <person name="Alfaro M."/>
            <person name="Sun H."/>
            <person name="Tritt A."/>
            <person name="Yoshinaga Y."/>
            <person name="Zwiers L.-H."/>
            <person name="Turgeon B."/>
            <person name="Goodwin S."/>
            <person name="Spatafora J."/>
            <person name="Crous P."/>
            <person name="Grigoriev I."/>
        </authorList>
    </citation>
    <scope>NUCLEOTIDE SEQUENCE</scope>
    <source>
        <strain evidence="2">Tuck. ex Michener</strain>
    </source>
</reference>
<evidence type="ECO:0000313" key="3">
    <source>
        <dbReference type="Proteomes" id="UP000800092"/>
    </source>
</evidence>
<proteinExistence type="predicted"/>
<feature type="transmembrane region" description="Helical" evidence="1">
    <location>
        <begin position="105"/>
        <end position="127"/>
    </location>
</feature>
<dbReference type="Proteomes" id="UP000800092">
    <property type="component" value="Unassembled WGS sequence"/>
</dbReference>
<keyword evidence="1" id="KW-0812">Transmembrane</keyword>
<evidence type="ECO:0000313" key="2">
    <source>
        <dbReference type="EMBL" id="KAF2235936.1"/>
    </source>
</evidence>
<accession>A0A6A6HCT3</accession>